<reference evidence="3" key="1">
    <citation type="submission" date="2018-12" db="EMBL/GenBank/DDBJ databases">
        <title>Tengunoibacter tsumagoiensis gen. nov., sp. nov., Dictyobacter kobayashii sp. nov., D. alpinus sp. nov., and D. joshuensis sp. nov. and description of Dictyobacteraceae fam. nov. within the order Ktedonobacterales isolated from Tengu-no-mugimeshi.</title>
        <authorList>
            <person name="Wang C.M."/>
            <person name="Zheng Y."/>
            <person name="Sakai Y."/>
            <person name="Toyoda A."/>
            <person name="Minakuchi Y."/>
            <person name="Abe K."/>
            <person name="Yokota A."/>
            <person name="Yabe S."/>
        </authorList>
    </citation>
    <scope>NUCLEOTIDE SEQUENCE [LARGE SCALE GENOMIC DNA]</scope>
    <source>
        <strain evidence="3">Uno3</strain>
    </source>
</reference>
<sequence length="41" mass="4441">MEQMPEWLNATLASDASEGEGVLPNTILPLPTQESFVYGGF</sequence>
<evidence type="ECO:0000313" key="3">
    <source>
        <dbReference type="Proteomes" id="UP000287352"/>
    </source>
</evidence>
<organism evidence="2 3">
    <name type="scientific">Tengunoibacter tsumagoiensis</name>
    <dbReference type="NCBI Taxonomy" id="2014871"/>
    <lineage>
        <taxon>Bacteria</taxon>
        <taxon>Bacillati</taxon>
        <taxon>Chloroflexota</taxon>
        <taxon>Ktedonobacteria</taxon>
        <taxon>Ktedonobacterales</taxon>
        <taxon>Dictyobacteraceae</taxon>
        <taxon>Tengunoibacter</taxon>
    </lineage>
</organism>
<evidence type="ECO:0000256" key="1">
    <source>
        <dbReference type="SAM" id="MobiDB-lite"/>
    </source>
</evidence>
<protein>
    <submittedName>
        <fullName evidence="2">Uncharacterized protein</fullName>
    </submittedName>
</protein>
<evidence type="ECO:0000313" key="2">
    <source>
        <dbReference type="EMBL" id="GCE15763.1"/>
    </source>
</evidence>
<proteinExistence type="predicted"/>
<dbReference type="Proteomes" id="UP000287352">
    <property type="component" value="Unassembled WGS sequence"/>
</dbReference>
<dbReference type="AlphaFoldDB" id="A0A402A9E3"/>
<gene>
    <name evidence="2" type="ORF">KTT_56220</name>
</gene>
<dbReference type="RefSeq" id="WP_281276579.1">
    <property type="nucleotide sequence ID" value="NZ_BIFR01000002.1"/>
</dbReference>
<keyword evidence="3" id="KW-1185">Reference proteome</keyword>
<feature type="region of interest" description="Disordered" evidence="1">
    <location>
        <begin position="1"/>
        <end position="21"/>
    </location>
</feature>
<comment type="caution">
    <text evidence="2">The sequence shown here is derived from an EMBL/GenBank/DDBJ whole genome shotgun (WGS) entry which is preliminary data.</text>
</comment>
<accession>A0A402A9E3</accession>
<dbReference type="EMBL" id="BIFR01000002">
    <property type="protein sequence ID" value="GCE15763.1"/>
    <property type="molecule type" value="Genomic_DNA"/>
</dbReference>
<name>A0A402A9E3_9CHLR</name>